<gene>
    <name evidence="1" type="ORF">Zmor_005930</name>
</gene>
<name>A0AA38MN47_9CUCU</name>
<organism evidence="1 2">
    <name type="scientific">Zophobas morio</name>
    <dbReference type="NCBI Taxonomy" id="2755281"/>
    <lineage>
        <taxon>Eukaryota</taxon>
        <taxon>Metazoa</taxon>
        <taxon>Ecdysozoa</taxon>
        <taxon>Arthropoda</taxon>
        <taxon>Hexapoda</taxon>
        <taxon>Insecta</taxon>
        <taxon>Pterygota</taxon>
        <taxon>Neoptera</taxon>
        <taxon>Endopterygota</taxon>
        <taxon>Coleoptera</taxon>
        <taxon>Polyphaga</taxon>
        <taxon>Cucujiformia</taxon>
        <taxon>Tenebrionidae</taxon>
        <taxon>Zophobas</taxon>
    </lineage>
</organism>
<evidence type="ECO:0000313" key="2">
    <source>
        <dbReference type="Proteomes" id="UP001168821"/>
    </source>
</evidence>
<accession>A0AA38MN47</accession>
<proteinExistence type="predicted"/>
<evidence type="ECO:0000313" key="1">
    <source>
        <dbReference type="EMBL" id="KAJ3661537.1"/>
    </source>
</evidence>
<protein>
    <submittedName>
        <fullName evidence="1">Uncharacterized protein</fullName>
    </submittedName>
</protein>
<dbReference type="Proteomes" id="UP001168821">
    <property type="component" value="Unassembled WGS sequence"/>
</dbReference>
<comment type="caution">
    <text evidence="1">The sequence shown here is derived from an EMBL/GenBank/DDBJ whole genome shotgun (WGS) entry which is preliminary data.</text>
</comment>
<reference evidence="1" key="1">
    <citation type="journal article" date="2023" name="G3 (Bethesda)">
        <title>Whole genome assemblies of Zophobas morio and Tenebrio molitor.</title>
        <authorList>
            <person name="Kaur S."/>
            <person name="Stinson S.A."/>
            <person name="diCenzo G.C."/>
        </authorList>
    </citation>
    <scope>NUCLEOTIDE SEQUENCE</scope>
    <source>
        <strain evidence="1">QUZm001</strain>
    </source>
</reference>
<sequence>MIANAYAFFKNKNLCLGSPAEITAKCLGISRNQVIKYKNFTDASARKIKRKRPKKQHLTWIQTSNEKFVLYCTIWCKTEFM</sequence>
<dbReference type="EMBL" id="JALNTZ010000002">
    <property type="protein sequence ID" value="KAJ3661537.1"/>
    <property type="molecule type" value="Genomic_DNA"/>
</dbReference>
<keyword evidence="2" id="KW-1185">Reference proteome</keyword>
<dbReference type="AlphaFoldDB" id="A0AA38MN47"/>